<dbReference type="AlphaFoldDB" id="A0A6I6SQS9"/>
<keyword evidence="3" id="KW-1185">Reference proteome</keyword>
<dbReference type="SUPFAM" id="SSF53927">
    <property type="entry name" value="Cytidine deaminase-like"/>
    <property type="match status" value="1"/>
</dbReference>
<dbReference type="InterPro" id="IPR002125">
    <property type="entry name" value="CMP_dCMP_dom"/>
</dbReference>
<feature type="domain" description="CMP/dCMP-type deaminase" evidence="1">
    <location>
        <begin position="4"/>
        <end position="113"/>
    </location>
</feature>
<dbReference type="GO" id="GO:0003824">
    <property type="term" value="F:catalytic activity"/>
    <property type="evidence" value="ECO:0007669"/>
    <property type="project" value="InterPro"/>
</dbReference>
<evidence type="ECO:0000313" key="2">
    <source>
        <dbReference type="EMBL" id="QHC48943.1"/>
    </source>
</evidence>
<reference evidence="2 3" key="1">
    <citation type="submission" date="2019-01" db="EMBL/GenBank/DDBJ databases">
        <title>Complete genome of a denitifying bacterium Halomons sp. BC-M4-5.</title>
        <authorList>
            <person name="Wang L."/>
            <person name="Shao Z."/>
        </authorList>
    </citation>
    <scope>NUCLEOTIDE SEQUENCE [LARGE SCALE GENOMIC DNA]</scope>
    <source>
        <strain evidence="2 3">BC-M4-5</strain>
    </source>
</reference>
<dbReference type="PANTHER" id="PTHR11079:SF179">
    <property type="entry name" value="TRNA(ADENINE(34)) DEAMINASE, CHLOROPLASTIC"/>
    <property type="match status" value="1"/>
</dbReference>
<dbReference type="PANTHER" id="PTHR11079">
    <property type="entry name" value="CYTOSINE DEAMINASE FAMILY MEMBER"/>
    <property type="match status" value="1"/>
</dbReference>
<protein>
    <submittedName>
        <fullName evidence="2">Nucleoside deaminase</fullName>
    </submittedName>
</protein>
<dbReference type="KEGG" id="htx:EKK97_04040"/>
<dbReference type="OrthoDB" id="9802676at2"/>
<dbReference type="Pfam" id="PF00383">
    <property type="entry name" value="dCMP_cyt_deam_1"/>
    <property type="match status" value="1"/>
</dbReference>
<dbReference type="Gene3D" id="3.40.140.10">
    <property type="entry name" value="Cytidine Deaminase, domain 2"/>
    <property type="match status" value="1"/>
</dbReference>
<gene>
    <name evidence="2" type="ORF">EKK97_04040</name>
</gene>
<proteinExistence type="predicted"/>
<evidence type="ECO:0000313" key="3">
    <source>
        <dbReference type="Proteomes" id="UP000464013"/>
    </source>
</evidence>
<dbReference type="Proteomes" id="UP000464013">
    <property type="component" value="Chromosome"/>
</dbReference>
<evidence type="ECO:0000259" key="1">
    <source>
        <dbReference type="PROSITE" id="PS51747"/>
    </source>
</evidence>
<dbReference type="InterPro" id="IPR016193">
    <property type="entry name" value="Cytidine_deaminase-like"/>
</dbReference>
<dbReference type="CDD" id="cd01285">
    <property type="entry name" value="nucleoside_deaminase"/>
    <property type="match status" value="1"/>
</dbReference>
<organism evidence="2 3">
    <name type="scientific">Billgrantia tianxiuensis</name>
    <dbReference type="NCBI Taxonomy" id="2497861"/>
    <lineage>
        <taxon>Bacteria</taxon>
        <taxon>Pseudomonadati</taxon>
        <taxon>Pseudomonadota</taxon>
        <taxon>Gammaproteobacteria</taxon>
        <taxon>Oceanospirillales</taxon>
        <taxon>Halomonadaceae</taxon>
        <taxon>Billgrantia</taxon>
    </lineage>
</organism>
<dbReference type="PROSITE" id="PS51747">
    <property type="entry name" value="CYT_DCMP_DEAMINASES_2"/>
    <property type="match status" value="1"/>
</dbReference>
<sequence>MLSPDDLRHLQRCVELATEALDKGDEPFGSVLVDGDGRVLAEGHNQVASGDRTRHPEFELARWAAANMSPAARAAATVYTSGEHCPMCAAAHGWVGLGRIVYASSSEQLSGWLAELGAPAAPVRSLPIQEVAPGVIVEGPAPGLAERIRELHYRFYGQQSRLTPLSSKSLSSK</sequence>
<dbReference type="EMBL" id="CP035042">
    <property type="protein sequence ID" value="QHC48943.1"/>
    <property type="molecule type" value="Genomic_DNA"/>
</dbReference>
<dbReference type="FunFam" id="3.40.140.10:FF:000051">
    <property type="entry name" value="Nucleoside deaminase"/>
    <property type="match status" value="1"/>
</dbReference>
<dbReference type="RefSeq" id="WP_159549360.1">
    <property type="nucleotide sequence ID" value="NZ_CP035042.1"/>
</dbReference>
<accession>A0A6I6SQS9</accession>
<name>A0A6I6SQS9_9GAMM</name>